<dbReference type="GO" id="GO:0006355">
    <property type="term" value="P:regulation of DNA-templated transcription"/>
    <property type="evidence" value="ECO:0007669"/>
    <property type="project" value="InterPro"/>
</dbReference>
<dbReference type="PANTHER" id="PTHR31662">
    <property type="entry name" value="BNAANNG10740D PROTEIN-RELATED"/>
    <property type="match status" value="1"/>
</dbReference>
<gene>
    <name evidence="4" type="ORF">E3N88_14763</name>
</gene>
<sequence>MDFTPPPPSNPSVPIQANPISSIPSSTKLPIKRKTPNSTLILQSTVPFAGDDDNATAEPGHHIIAKQTPFKFHRIWTELDEIRLLQGLVDCSSQGLLFPRDLGFFYAQFSDGMSMSQPYFKSQLSEKLCRLRKKFRVISSWILGEASFYIKFPTFSHFFEKFVFFGCDFELVCVLRWIATNCHKGGVGKKKG</sequence>
<feature type="compositionally biased region" description="Polar residues" evidence="2">
    <location>
        <begin position="18"/>
        <end position="28"/>
    </location>
</feature>
<dbReference type="AlphaFoldDB" id="A0A5N6P4B5"/>
<dbReference type="Pfam" id="PF04504">
    <property type="entry name" value="GeBP-like_DBD"/>
    <property type="match status" value="1"/>
</dbReference>
<reference evidence="4 5" key="1">
    <citation type="submission" date="2019-05" db="EMBL/GenBank/DDBJ databases">
        <title>Mikania micrantha, genome provides insights into the molecular mechanism of rapid growth.</title>
        <authorList>
            <person name="Liu B."/>
        </authorList>
    </citation>
    <scope>NUCLEOTIDE SEQUENCE [LARGE SCALE GENOMIC DNA]</scope>
    <source>
        <strain evidence="4">NLD-2019</strain>
        <tissue evidence="4">Leaf</tissue>
    </source>
</reference>
<protein>
    <recommendedName>
        <fullName evidence="3">Glabrous enhancer-binding protein-like DBD domain-containing protein</fullName>
    </recommendedName>
</protein>
<feature type="region of interest" description="Disordered" evidence="2">
    <location>
        <begin position="1"/>
        <end position="32"/>
    </location>
</feature>
<evidence type="ECO:0000256" key="2">
    <source>
        <dbReference type="SAM" id="MobiDB-lite"/>
    </source>
</evidence>
<dbReference type="GO" id="GO:0005634">
    <property type="term" value="C:nucleus"/>
    <property type="evidence" value="ECO:0007669"/>
    <property type="project" value="TreeGrafter"/>
</dbReference>
<dbReference type="Proteomes" id="UP000326396">
    <property type="component" value="Linkage Group LG15"/>
</dbReference>
<keyword evidence="5" id="KW-1185">Reference proteome</keyword>
<dbReference type="OrthoDB" id="1885109at2759"/>
<evidence type="ECO:0000313" key="5">
    <source>
        <dbReference type="Proteomes" id="UP000326396"/>
    </source>
</evidence>
<feature type="domain" description="Glabrous enhancer-binding protein-like DBD" evidence="3">
    <location>
        <begin position="72"/>
        <end position="140"/>
    </location>
</feature>
<accession>A0A5N6P4B5</accession>
<feature type="compositionally biased region" description="Pro residues" evidence="2">
    <location>
        <begin position="1"/>
        <end position="11"/>
    </location>
</feature>
<dbReference type="PANTHER" id="PTHR31662:SF8">
    <property type="entry name" value="EXPRESSED PROTEIN"/>
    <property type="match status" value="1"/>
</dbReference>
<evidence type="ECO:0000259" key="3">
    <source>
        <dbReference type="Pfam" id="PF04504"/>
    </source>
</evidence>
<proteinExistence type="inferred from homology"/>
<evidence type="ECO:0000256" key="1">
    <source>
        <dbReference type="ARBA" id="ARBA00010820"/>
    </source>
</evidence>
<comment type="caution">
    <text evidence="4">The sequence shown here is derived from an EMBL/GenBank/DDBJ whole genome shotgun (WGS) entry which is preliminary data.</text>
</comment>
<comment type="similarity">
    <text evidence="1">Belongs to the GeBP family.</text>
</comment>
<dbReference type="EMBL" id="SZYD01000007">
    <property type="protein sequence ID" value="KAD5803403.1"/>
    <property type="molecule type" value="Genomic_DNA"/>
</dbReference>
<name>A0A5N6P4B5_9ASTR</name>
<dbReference type="InterPro" id="IPR053932">
    <property type="entry name" value="GeBP-like_DBD"/>
</dbReference>
<dbReference type="InterPro" id="IPR007592">
    <property type="entry name" value="GEBP"/>
</dbReference>
<organism evidence="4 5">
    <name type="scientific">Mikania micrantha</name>
    <name type="common">bitter vine</name>
    <dbReference type="NCBI Taxonomy" id="192012"/>
    <lineage>
        <taxon>Eukaryota</taxon>
        <taxon>Viridiplantae</taxon>
        <taxon>Streptophyta</taxon>
        <taxon>Embryophyta</taxon>
        <taxon>Tracheophyta</taxon>
        <taxon>Spermatophyta</taxon>
        <taxon>Magnoliopsida</taxon>
        <taxon>eudicotyledons</taxon>
        <taxon>Gunneridae</taxon>
        <taxon>Pentapetalae</taxon>
        <taxon>asterids</taxon>
        <taxon>campanulids</taxon>
        <taxon>Asterales</taxon>
        <taxon>Asteraceae</taxon>
        <taxon>Asteroideae</taxon>
        <taxon>Heliantheae alliance</taxon>
        <taxon>Eupatorieae</taxon>
        <taxon>Mikania</taxon>
    </lineage>
</organism>
<evidence type="ECO:0000313" key="4">
    <source>
        <dbReference type="EMBL" id="KAD5803403.1"/>
    </source>
</evidence>